<dbReference type="Pfam" id="PF08507">
    <property type="entry name" value="COPI_assoc"/>
    <property type="match status" value="1"/>
</dbReference>
<protein>
    <recommendedName>
        <fullName evidence="8">COPI associated protein</fullName>
    </recommendedName>
</protein>
<sequence length="189" mass="21559">MSGQPPPGYYEQPVRESTVNIDDCDCSVDCFYFTVRIICVISAFVVAALAIFSFIFIDQDQMLVAIFVNIFLILFAMILLLGELGWKYFLVNMFPLLITRVGKGFYLIFLGIVSFAARMKNGIIVPGIIVGIWCIGWGVTYSLLGCCYHGDIEDEERNKKLYRESQYKQVQEKYTQEQIQAPNTNRSQV</sequence>
<keyword evidence="2 5" id="KW-0812">Transmembrane</keyword>
<dbReference type="Proteomes" id="UP000324800">
    <property type="component" value="Unassembled WGS sequence"/>
</dbReference>
<dbReference type="PANTHER" id="PTHR28128:SF1">
    <property type="entry name" value="GOLGI APPARATUS MEMBRANE PROTEIN TVP15"/>
    <property type="match status" value="1"/>
</dbReference>
<dbReference type="InterPro" id="IPR013714">
    <property type="entry name" value="Golgi_TVP15"/>
</dbReference>
<evidence type="ECO:0000256" key="2">
    <source>
        <dbReference type="ARBA" id="ARBA00022692"/>
    </source>
</evidence>
<keyword evidence="3 5" id="KW-1133">Transmembrane helix</keyword>
<organism evidence="6 7">
    <name type="scientific">Streblomastix strix</name>
    <dbReference type="NCBI Taxonomy" id="222440"/>
    <lineage>
        <taxon>Eukaryota</taxon>
        <taxon>Metamonada</taxon>
        <taxon>Preaxostyla</taxon>
        <taxon>Oxymonadida</taxon>
        <taxon>Streblomastigidae</taxon>
        <taxon>Streblomastix</taxon>
    </lineage>
</organism>
<evidence type="ECO:0000313" key="7">
    <source>
        <dbReference type="Proteomes" id="UP000324800"/>
    </source>
</evidence>
<comment type="caution">
    <text evidence="6">The sequence shown here is derived from an EMBL/GenBank/DDBJ whole genome shotgun (WGS) entry which is preliminary data.</text>
</comment>
<dbReference type="AlphaFoldDB" id="A0A5J4VDF2"/>
<proteinExistence type="predicted"/>
<comment type="subcellular location">
    <subcellularLocation>
        <location evidence="1">Membrane</location>
        <topology evidence="1">Multi-pass membrane protein</topology>
    </subcellularLocation>
</comment>
<feature type="transmembrane region" description="Helical" evidence="5">
    <location>
        <begin position="123"/>
        <end position="144"/>
    </location>
</feature>
<accession>A0A5J4VDF2</accession>
<name>A0A5J4VDF2_9EUKA</name>
<feature type="transmembrane region" description="Helical" evidence="5">
    <location>
        <begin position="35"/>
        <end position="56"/>
    </location>
</feature>
<evidence type="ECO:0000313" key="6">
    <source>
        <dbReference type="EMBL" id="KAA6380521.1"/>
    </source>
</evidence>
<evidence type="ECO:0000256" key="1">
    <source>
        <dbReference type="ARBA" id="ARBA00004141"/>
    </source>
</evidence>
<evidence type="ECO:0000256" key="5">
    <source>
        <dbReference type="SAM" id="Phobius"/>
    </source>
</evidence>
<feature type="transmembrane region" description="Helical" evidence="5">
    <location>
        <begin position="94"/>
        <end position="116"/>
    </location>
</feature>
<evidence type="ECO:0000256" key="3">
    <source>
        <dbReference type="ARBA" id="ARBA00022989"/>
    </source>
</evidence>
<reference evidence="6 7" key="1">
    <citation type="submission" date="2019-03" db="EMBL/GenBank/DDBJ databases">
        <title>Single cell metagenomics reveals metabolic interactions within the superorganism composed of flagellate Streblomastix strix and complex community of Bacteroidetes bacteria on its surface.</title>
        <authorList>
            <person name="Treitli S.C."/>
            <person name="Kolisko M."/>
            <person name="Husnik F."/>
            <person name="Keeling P."/>
            <person name="Hampl V."/>
        </authorList>
    </citation>
    <scope>NUCLEOTIDE SEQUENCE [LARGE SCALE GENOMIC DNA]</scope>
    <source>
        <strain evidence="6">ST1C</strain>
    </source>
</reference>
<evidence type="ECO:0000256" key="4">
    <source>
        <dbReference type="ARBA" id="ARBA00023136"/>
    </source>
</evidence>
<feature type="transmembrane region" description="Helical" evidence="5">
    <location>
        <begin position="63"/>
        <end position="82"/>
    </location>
</feature>
<evidence type="ECO:0008006" key="8">
    <source>
        <dbReference type="Google" id="ProtNLM"/>
    </source>
</evidence>
<keyword evidence="4 5" id="KW-0472">Membrane</keyword>
<dbReference type="EMBL" id="SNRW01007850">
    <property type="protein sequence ID" value="KAA6380521.1"/>
    <property type="molecule type" value="Genomic_DNA"/>
</dbReference>
<dbReference type="GO" id="GO:0016020">
    <property type="term" value="C:membrane"/>
    <property type="evidence" value="ECO:0007669"/>
    <property type="project" value="UniProtKB-SubCell"/>
</dbReference>
<gene>
    <name evidence="6" type="ORF">EZS28_023950</name>
</gene>
<dbReference type="PANTHER" id="PTHR28128">
    <property type="entry name" value="GOLGI APPARATUS MEMBRANE PROTEIN TVP15"/>
    <property type="match status" value="1"/>
</dbReference>